<dbReference type="AlphaFoldDB" id="A0A830HMR1"/>
<protein>
    <recommendedName>
        <fullName evidence="5">PSI domain-containing protein</fullName>
    </recommendedName>
</protein>
<reference evidence="3" key="1">
    <citation type="submission" date="2020-10" db="EMBL/GenBank/DDBJ databases">
        <title>Unveiling of a novel bifunctional photoreceptor, Dualchrome1, isolated from a cosmopolitan green alga.</title>
        <authorList>
            <person name="Suzuki S."/>
            <person name="Kawachi M."/>
        </authorList>
    </citation>
    <scope>NUCLEOTIDE SEQUENCE</scope>
    <source>
        <strain evidence="3">NIES 2893</strain>
    </source>
</reference>
<evidence type="ECO:0000313" key="4">
    <source>
        <dbReference type="Proteomes" id="UP000660262"/>
    </source>
</evidence>
<proteinExistence type="predicted"/>
<keyword evidence="1" id="KW-1133">Transmembrane helix</keyword>
<evidence type="ECO:0008006" key="5">
    <source>
        <dbReference type="Google" id="ProtNLM"/>
    </source>
</evidence>
<keyword evidence="4" id="KW-1185">Reference proteome</keyword>
<sequence length="107" mass="11144">MVCQKRSQQLSFALVVAIAICAVLALCATSADAASSSPDSFKSCGACQAAGHAFCKTSKGNVCVANSFMSKMSCSEVYTTCPSPPMTTFWWIVYAAIFACAIAGSMM</sequence>
<keyword evidence="1" id="KW-0812">Transmembrane</keyword>
<keyword evidence="2" id="KW-0732">Signal</keyword>
<feature type="transmembrane region" description="Helical" evidence="1">
    <location>
        <begin position="88"/>
        <end position="106"/>
    </location>
</feature>
<feature type="signal peptide" evidence="2">
    <location>
        <begin position="1"/>
        <end position="33"/>
    </location>
</feature>
<accession>A0A830HMR1</accession>
<keyword evidence="1" id="KW-0472">Membrane</keyword>
<dbReference type="Proteomes" id="UP000660262">
    <property type="component" value="Unassembled WGS sequence"/>
</dbReference>
<comment type="caution">
    <text evidence="3">The sequence shown here is derived from an EMBL/GenBank/DDBJ whole genome shotgun (WGS) entry which is preliminary data.</text>
</comment>
<organism evidence="3 4">
    <name type="scientific">Pycnococcus provasolii</name>
    <dbReference type="NCBI Taxonomy" id="41880"/>
    <lineage>
        <taxon>Eukaryota</taxon>
        <taxon>Viridiplantae</taxon>
        <taxon>Chlorophyta</taxon>
        <taxon>Pseudoscourfieldiophyceae</taxon>
        <taxon>Pseudoscourfieldiales</taxon>
        <taxon>Pycnococcaceae</taxon>
        <taxon>Pycnococcus</taxon>
    </lineage>
</organism>
<name>A0A830HMR1_9CHLO</name>
<dbReference type="EMBL" id="BNJQ01000019">
    <property type="protein sequence ID" value="GHP08178.1"/>
    <property type="molecule type" value="Genomic_DNA"/>
</dbReference>
<gene>
    <name evidence="3" type="ORF">PPROV_000692000</name>
</gene>
<evidence type="ECO:0000313" key="3">
    <source>
        <dbReference type="EMBL" id="GHP08178.1"/>
    </source>
</evidence>
<evidence type="ECO:0000256" key="2">
    <source>
        <dbReference type="SAM" id="SignalP"/>
    </source>
</evidence>
<feature type="chain" id="PRO_5032596907" description="PSI domain-containing protein" evidence="2">
    <location>
        <begin position="34"/>
        <end position="107"/>
    </location>
</feature>
<evidence type="ECO:0000256" key="1">
    <source>
        <dbReference type="SAM" id="Phobius"/>
    </source>
</evidence>